<gene>
    <name evidence="2" type="ORF">CK203_066354</name>
    <name evidence="1" type="ORF">CK203_117770</name>
</gene>
<protein>
    <recommendedName>
        <fullName evidence="4">Yippee domain-containing protein</fullName>
    </recommendedName>
</protein>
<evidence type="ECO:0000313" key="2">
    <source>
        <dbReference type="EMBL" id="RVW64800.1"/>
    </source>
</evidence>
<evidence type="ECO:0000313" key="3">
    <source>
        <dbReference type="Proteomes" id="UP000288805"/>
    </source>
</evidence>
<dbReference type="EMBL" id="QGNW01000704">
    <property type="protein sequence ID" value="RVW64800.1"/>
    <property type="molecule type" value="Genomic_DNA"/>
</dbReference>
<dbReference type="AlphaFoldDB" id="A0A438FXV7"/>
<organism evidence="2 3">
    <name type="scientific">Vitis vinifera</name>
    <name type="common">Grape</name>
    <dbReference type="NCBI Taxonomy" id="29760"/>
    <lineage>
        <taxon>Eukaryota</taxon>
        <taxon>Viridiplantae</taxon>
        <taxon>Streptophyta</taxon>
        <taxon>Embryophyta</taxon>
        <taxon>Tracheophyta</taxon>
        <taxon>Spermatophyta</taxon>
        <taxon>Magnoliopsida</taxon>
        <taxon>eudicotyledons</taxon>
        <taxon>Gunneridae</taxon>
        <taxon>Pentapetalae</taxon>
        <taxon>rosids</taxon>
        <taxon>Vitales</taxon>
        <taxon>Vitaceae</taxon>
        <taxon>Viteae</taxon>
        <taxon>Vitis</taxon>
    </lineage>
</organism>
<name>A0A438FXV7_VITVI</name>
<evidence type="ECO:0008006" key="4">
    <source>
        <dbReference type="Google" id="ProtNLM"/>
    </source>
</evidence>
<evidence type="ECO:0000313" key="1">
    <source>
        <dbReference type="EMBL" id="RVW25878.1"/>
    </source>
</evidence>
<proteinExistence type="predicted"/>
<dbReference type="Proteomes" id="UP000288805">
    <property type="component" value="Unassembled WGS sequence"/>
</dbReference>
<comment type="caution">
    <text evidence="2">The sequence shown here is derived from an EMBL/GenBank/DDBJ whole genome shotgun (WGS) entry which is preliminary data.</text>
</comment>
<sequence>MTVSLSLPLTFAHFLQKIKFKFGSFQESDCLEPEAQFQLEVVDFFFLIRLPFHVEVVALQLEKRIDDPSRRVAVNLRYSKFQGPFHQKLHVCLVLLKPFLDAPPLSCDFRCIRCHNYVAFDNNFIQDLFPFSMTHLLFDGGVICVMPRAYDHFRGGLYVGGHPAGSHEDAVSVYCTLCGSWLGWRIHNYRFVIHEGQFVLVVCGDGAGIEAVFPM</sequence>
<accession>A0A438FXV7</accession>
<reference evidence="2 3" key="1">
    <citation type="journal article" date="2018" name="PLoS Genet.">
        <title>Population sequencing reveals clonal diversity and ancestral inbreeding in the grapevine cultivar Chardonnay.</title>
        <authorList>
            <person name="Roach M.J."/>
            <person name="Johnson D.L."/>
            <person name="Bohlmann J."/>
            <person name="van Vuuren H.J."/>
            <person name="Jones S.J."/>
            <person name="Pretorius I.S."/>
            <person name="Schmidt S.A."/>
            <person name="Borneman A.R."/>
        </authorList>
    </citation>
    <scope>NUCLEOTIDE SEQUENCE [LARGE SCALE GENOMIC DNA]</scope>
    <source>
        <strain evidence="3">cv. Chardonnay</strain>
        <strain evidence="2">I10V1</strain>
        <tissue evidence="2">Leaf</tissue>
    </source>
</reference>
<dbReference type="EMBL" id="QGNW01002055">
    <property type="protein sequence ID" value="RVW25878.1"/>
    <property type="molecule type" value="Genomic_DNA"/>
</dbReference>